<dbReference type="PRINTS" id="PR00344">
    <property type="entry name" value="BCTRLSENSOR"/>
</dbReference>
<dbReference type="InterPro" id="IPR036097">
    <property type="entry name" value="HisK_dim/P_sf"/>
</dbReference>
<dbReference type="SMART" id="SM00388">
    <property type="entry name" value="HisKA"/>
    <property type="match status" value="1"/>
</dbReference>
<dbReference type="InterPro" id="IPR003594">
    <property type="entry name" value="HATPase_dom"/>
</dbReference>
<evidence type="ECO:0000256" key="1">
    <source>
        <dbReference type="ARBA" id="ARBA00000085"/>
    </source>
</evidence>
<dbReference type="OrthoDB" id="9777714at2"/>
<sequence>MSLERRNILLVDDELDFLKTLGKRLMLRGFSVLTATSGEKALEILKDRQVDLVVLDVKMPGMDGISTLKMIKKLEPALEVIMLTGHADLEASLEGVKLGFFDYLTKPVDIERLVKKIKNALTDASAQSETDPSVFSNKLKQSMILADRLASLGTLAAGVAHELNNPLAIISEANGWLKSKVAREQGLDDSLRQAFEMALEKIEKSLERANRITLGLLNFARKTDSQIQEVDLGELGKEVFELTRKAADKAQAETRVEVFSANPLAKVDPFPLRQVLLDLVTNALQAIDFNGRVQIAIKDSGPNVALEVTDNGSGIQPRDLERIFEPFFTTKPPELGTGLGLSVSRSLVEKLGGDLQVESELGKGSLFRVVLPRTPQPESLDPK</sequence>
<comment type="caution">
    <text evidence="7">The sequence shown here is derived from an EMBL/GenBank/DDBJ whole genome shotgun (WGS) entry which is preliminary data.</text>
</comment>
<feature type="domain" description="Histidine kinase" evidence="5">
    <location>
        <begin position="158"/>
        <end position="375"/>
    </location>
</feature>
<keyword evidence="3 4" id="KW-0597">Phosphoprotein</keyword>
<dbReference type="SUPFAM" id="SSF55874">
    <property type="entry name" value="ATPase domain of HSP90 chaperone/DNA topoisomerase II/histidine kinase"/>
    <property type="match status" value="1"/>
</dbReference>
<dbReference type="InterPro" id="IPR003661">
    <property type="entry name" value="HisK_dim/P_dom"/>
</dbReference>
<dbReference type="CDD" id="cd00082">
    <property type="entry name" value="HisKA"/>
    <property type="match status" value="1"/>
</dbReference>
<reference evidence="7 8" key="1">
    <citation type="submission" date="2013-11" db="EMBL/GenBank/DDBJ databases">
        <title>Metagenomic analysis of a methanogenic consortium involved in long chain n-alkane degradation.</title>
        <authorList>
            <person name="Davidova I.A."/>
            <person name="Callaghan A.V."/>
            <person name="Wawrik B."/>
            <person name="Pruitt S."/>
            <person name="Marks C."/>
            <person name="Duncan K.E."/>
            <person name="Suflita J.M."/>
        </authorList>
    </citation>
    <scope>NUCLEOTIDE SEQUENCE [LARGE SCALE GENOMIC DNA]</scope>
    <source>
        <strain evidence="7 8">SPR</strain>
    </source>
</reference>
<dbReference type="STRING" id="1429043.X474_00220"/>
<feature type="domain" description="Response regulatory" evidence="6">
    <location>
        <begin position="7"/>
        <end position="121"/>
    </location>
</feature>
<dbReference type="Proteomes" id="UP000032233">
    <property type="component" value="Unassembled WGS sequence"/>
</dbReference>
<dbReference type="Gene3D" id="3.40.50.2300">
    <property type="match status" value="1"/>
</dbReference>
<dbReference type="PANTHER" id="PTHR43547:SF2">
    <property type="entry name" value="HYBRID SIGNAL TRANSDUCTION HISTIDINE KINASE C"/>
    <property type="match status" value="1"/>
</dbReference>
<feature type="modified residue" description="4-aspartylphosphate" evidence="4">
    <location>
        <position position="56"/>
    </location>
</feature>
<dbReference type="InterPro" id="IPR005467">
    <property type="entry name" value="His_kinase_dom"/>
</dbReference>
<comment type="catalytic activity">
    <reaction evidence="1">
        <text>ATP + protein L-histidine = ADP + protein N-phospho-L-histidine.</text>
        <dbReference type="EC" id="2.7.13.3"/>
    </reaction>
</comment>
<dbReference type="AlphaFoldDB" id="A0A0D2GM61"/>
<keyword evidence="7" id="KW-0418">Kinase</keyword>
<dbReference type="GO" id="GO:0000155">
    <property type="term" value="F:phosphorelay sensor kinase activity"/>
    <property type="evidence" value="ECO:0007669"/>
    <property type="project" value="InterPro"/>
</dbReference>
<dbReference type="InterPro" id="IPR011006">
    <property type="entry name" value="CheY-like_superfamily"/>
</dbReference>
<dbReference type="Gene3D" id="3.30.565.10">
    <property type="entry name" value="Histidine kinase-like ATPase, C-terminal domain"/>
    <property type="match status" value="1"/>
</dbReference>
<dbReference type="EMBL" id="AZAC01000001">
    <property type="protein sequence ID" value="KIX15797.1"/>
    <property type="molecule type" value="Genomic_DNA"/>
</dbReference>
<dbReference type="SMART" id="SM00387">
    <property type="entry name" value="HATPase_c"/>
    <property type="match status" value="1"/>
</dbReference>
<name>A0A0D2GM61_9BACT</name>
<dbReference type="SMART" id="SM00448">
    <property type="entry name" value="REC"/>
    <property type="match status" value="1"/>
</dbReference>
<dbReference type="InterPro" id="IPR036890">
    <property type="entry name" value="HATPase_C_sf"/>
</dbReference>
<evidence type="ECO:0000259" key="6">
    <source>
        <dbReference type="PROSITE" id="PS50110"/>
    </source>
</evidence>
<dbReference type="Gene3D" id="1.10.287.130">
    <property type="match status" value="1"/>
</dbReference>
<proteinExistence type="predicted"/>
<keyword evidence="7" id="KW-0808">Transferase</keyword>
<gene>
    <name evidence="7" type="ORF">X474_00220</name>
</gene>
<keyword evidence="8" id="KW-1185">Reference proteome</keyword>
<dbReference type="Pfam" id="PF00072">
    <property type="entry name" value="Response_reg"/>
    <property type="match status" value="1"/>
</dbReference>
<organism evidence="7 8">
    <name type="scientific">Dethiosulfatarculus sandiegensis</name>
    <dbReference type="NCBI Taxonomy" id="1429043"/>
    <lineage>
        <taxon>Bacteria</taxon>
        <taxon>Pseudomonadati</taxon>
        <taxon>Thermodesulfobacteriota</taxon>
        <taxon>Desulfarculia</taxon>
        <taxon>Desulfarculales</taxon>
        <taxon>Desulfarculaceae</taxon>
        <taxon>Dethiosulfatarculus</taxon>
    </lineage>
</organism>
<dbReference type="InParanoid" id="A0A0D2GM61"/>
<dbReference type="EC" id="2.7.13.3" evidence="2"/>
<dbReference type="InterPro" id="IPR004358">
    <property type="entry name" value="Sig_transdc_His_kin-like_C"/>
</dbReference>
<evidence type="ECO:0000256" key="2">
    <source>
        <dbReference type="ARBA" id="ARBA00012438"/>
    </source>
</evidence>
<evidence type="ECO:0000256" key="4">
    <source>
        <dbReference type="PROSITE-ProRule" id="PRU00169"/>
    </source>
</evidence>
<dbReference type="PANTHER" id="PTHR43547">
    <property type="entry name" value="TWO-COMPONENT HISTIDINE KINASE"/>
    <property type="match status" value="1"/>
</dbReference>
<dbReference type="RefSeq" id="WP_044346055.1">
    <property type="nucleotide sequence ID" value="NZ_AZAC01000001.1"/>
</dbReference>
<dbReference type="PROSITE" id="PS50110">
    <property type="entry name" value="RESPONSE_REGULATORY"/>
    <property type="match status" value="1"/>
</dbReference>
<dbReference type="Pfam" id="PF02518">
    <property type="entry name" value="HATPase_c"/>
    <property type="match status" value="1"/>
</dbReference>
<accession>A0A0D2GM61</accession>
<protein>
    <recommendedName>
        <fullName evidence="2">histidine kinase</fullName>
        <ecNumber evidence="2">2.7.13.3</ecNumber>
    </recommendedName>
</protein>
<evidence type="ECO:0000259" key="5">
    <source>
        <dbReference type="PROSITE" id="PS50109"/>
    </source>
</evidence>
<evidence type="ECO:0000313" key="7">
    <source>
        <dbReference type="EMBL" id="KIX15797.1"/>
    </source>
</evidence>
<dbReference type="SUPFAM" id="SSF52172">
    <property type="entry name" value="CheY-like"/>
    <property type="match status" value="1"/>
</dbReference>
<evidence type="ECO:0000313" key="8">
    <source>
        <dbReference type="Proteomes" id="UP000032233"/>
    </source>
</evidence>
<evidence type="ECO:0000256" key="3">
    <source>
        <dbReference type="ARBA" id="ARBA00022553"/>
    </source>
</evidence>
<dbReference type="Pfam" id="PF00512">
    <property type="entry name" value="HisKA"/>
    <property type="match status" value="1"/>
</dbReference>
<dbReference type="SUPFAM" id="SSF47384">
    <property type="entry name" value="Homodimeric domain of signal transducing histidine kinase"/>
    <property type="match status" value="1"/>
</dbReference>
<dbReference type="InterPro" id="IPR001789">
    <property type="entry name" value="Sig_transdc_resp-reg_receiver"/>
</dbReference>
<dbReference type="PROSITE" id="PS50109">
    <property type="entry name" value="HIS_KIN"/>
    <property type="match status" value="1"/>
</dbReference>